<evidence type="ECO:0000313" key="1">
    <source>
        <dbReference type="EMBL" id="KAI7988792.1"/>
    </source>
</evidence>
<keyword evidence="2" id="KW-1185">Reference proteome</keyword>
<sequence>MHIVKTQVGTYLASNILIELCDLFQHSSANRSTSTKLIKPHTMIFNLVLDACVRFGSSFKGQQIIELMAQAGVIADTHTIVIISRIHQMNGQRDELKKFKDHIDQVSVPLFHHYRQFYDSLLSLHFKFNDVGLILDICRCDEFLHSKKYRKDPQKPCLVPIGSHNLRAGLKIQILPELLQKDSILKWKLKRSFSYIRVGKLSLATKEWPSLSYNTRDVVGLVSCQSC</sequence>
<comment type="caution">
    <text evidence="1">The sequence shown here is derived from an EMBL/GenBank/DDBJ whole genome shotgun (WGS) entry which is preliminary data.</text>
</comment>
<proteinExistence type="predicted"/>
<gene>
    <name evidence="1" type="ORF">LOK49_LG13G01722</name>
</gene>
<dbReference type="EMBL" id="CM045771">
    <property type="protein sequence ID" value="KAI7988792.1"/>
    <property type="molecule type" value="Genomic_DNA"/>
</dbReference>
<evidence type="ECO:0000313" key="2">
    <source>
        <dbReference type="Proteomes" id="UP001060215"/>
    </source>
</evidence>
<reference evidence="1 2" key="1">
    <citation type="journal article" date="2022" name="Plant J.">
        <title>Chromosome-level genome of Camellia lanceoleosa provides a valuable resource for understanding genome evolution and self-incompatibility.</title>
        <authorList>
            <person name="Gong W."/>
            <person name="Xiao S."/>
            <person name="Wang L."/>
            <person name="Liao Z."/>
            <person name="Chang Y."/>
            <person name="Mo W."/>
            <person name="Hu G."/>
            <person name="Li W."/>
            <person name="Zhao G."/>
            <person name="Zhu H."/>
            <person name="Hu X."/>
            <person name="Ji K."/>
            <person name="Xiang X."/>
            <person name="Song Q."/>
            <person name="Yuan D."/>
            <person name="Jin S."/>
            <person name="Zhang L."/>
        </authorList>
    </citation>
    <scope>NUCLEOTIDE SEQUENCE [LARGE SCALE GENOMIC DNA]</scope>
    <source>
        <strain evidence="1">SQ_2022a</strain>
    </source>
</reference>
<organism evidence="1 2">
    <name type="scientific">Camellia lanceoleosa</name>
    <dbReference type="NCBI Taxonomy" id="1840588"/>
    <lineage>
        <taxon>Eukaryota</taxon>
        <taxon>Viridiplantae</taxon>
        <taxon>Streptophyta</taxon>
        <taxon>Embryophyta</taxon>
        <taxon>Tracheophyta</taxon>
        <taxon>Spermatophyta</taxon>
        <taxon>Magnoliopsida</taxon>
        <taxon>eudicotyledons</taxon>
        <taxon>Gunneridae</taxon>
        <taxon>Pentapetalae</taxon>
        <taxon>asterids</taxon>
        <taxon>Ericales</taxon>
        <taxon>Theaceae</taxon>
        <taxon>Camellia</taxon>
    </lineage>
</organism>
<dbReference type="Proteomes" id="UP001060215">
    <property type="component" value="Chromosome 14"/>
</dbReference>
<protein>
    <submittedName>
        <fullName evidence="1">Pentatricopeptide repeat-containing protein</fullName>
    </submittedName>
</protein>
<name>A0ACC0FL10_9ERIC</name>
<accession>A0ACC0FL10</accession>